<name>A0ABP5RA61_9ACTN</name>
<feature type="region of interest" description="Disordered" evidence="2">
    <location>
        <begin position="1"/>
        <end position="21"/>
    </location>
</feature>
<sequence>MHPPTDNRRPTGDRTSVPPVRLSVARPSVVGMEERWSTEHVLSLAPDQASCKAAGKLSAPAPWSQVGWGQGALWGQCKGSGGTPYRTVVELATPAYKCTCPSRKFPCKHALGLLLLWSGSPEAVAEGAEPPDWATEWLEGRQQRSEQVAQRLAARAEAEAADPAAARRRADRRAARVAAGAQELRLRLADRVRHGLADHSTAAGDWGEVAARMIDAQAPGLAARVRELDGTPQDGLLAEYALLHLLAGAYGRADRLPDPLAATVRARVGYTTDTAELLAGPTVRDRWLVLGARDTSDERLTTRRIWLRGAKTGRPALLLSFGRPGQAPDLALPTGRLLEAELAFHPGVRPLRAVLGTRYGAPGAGPAEAPSGLSVAEAVTEYGAAVADDPWLESWPTTLSGVVPVLAAEGWQLTDGLHSVPVRRGSAPESALWRLAAVSAGHPVTLFGEYGHTGFAPVTAWGHDHRPTGVAQ</sequence>
<feature type="compositionally biased region" description="Basic and acidic residues" evidence="2">
    <location>
        <begin position="1"/>
        <end position="12"/>
    </location>
</feature>
<dbReference type="EMBL" id="BAAATR010000019">
    <property type="protein sequence ID" value="GAA2254993.1"/>
    <property type="molecule type" value="Genomic_DNA"/>
</dbReference>
<organism evidence="4 5">
    <name type="scientific">Kitasatospora cystarginea</name>
    <dbReference type="NCBI Taxonomy" id="58350"/>
    <lineage>
        <taxon>Bacteria</taxon>
        <taxon>Bacillati</taxon>
        <taxon>Actinomycetota</taxon>
        <taxon>Actinomycetes</taxon>
        <taxon>Kitasatosporales</taxon>
        <taxon>Streptomycetaceae</taxon>
        <taxon>Kitasatospora</taxon>
    </lineage>
</organism>
<evidence type="ECO:0000313" key="4">
    <source>
        <dbReference type="EMBL" id="GAA2254993.1"/>
    </source>
</evidence>
<dbReference type="Proteomes" id="UP001500305">
    <property type="component" value="Unassembled WGS sequence"/>
</dbReference>
<evidence type="ECO:0000259" key="3">
    <source>
        <dbReference type="PROSITE" id="PS50966"/>
    </source>
</evidence>
<dbReference type="Pfam" id="PF04434">
    <property type="entry name" value="SWIM"/>
    <property type="match status" value="1"/>
</dbReference>
<feature type="domain" description="SWIM-type" evidence="3">
    <location>
        <begin position="85"/>
        <end position="118"/>
    </location>
</feature>
<evidence type="ECO:0000256" key="1">
    <source>
        <dbReference type="PROSITE-ProRule" id="PRU00325"/>
    </source>
</evidence>
<evidence type="ECO:0000313" key="5">
    <source>
        <dbReference type="Proteomes" id="UP001500305"/>
    </source>
</evidence>
<proteinExistence type="predicted"/>
<reference evidence="5" key="1">
    <citation type="journal article" date="2019" name="Int. J. Syst. Evol. Microbiol.">
        <title>The Global Catalogue of Microorganisms (GCM) 10K type strain sequencing project: providing services to taxonomists for standard genome sequencing and annotation.</title>
        <authorList>
            <consortium name="The Broad Institute Genomics Platform"/>
            <consortium name="The Broad Institute Genome Sequencing Center for Infectious Disease"/>
            <person name="Wu L."/>
            <person name="Ma J."/>
        </authorList>
    </citation>
    <scope>NUCLEOTIDE SEQUENCE [LARGE SCALE GENOMIC DNA]</scope>
    <source>
        <strain evidence="5">JCM 7356</strain>
    </source>
</reference>
<protein>
    <submittedName>
        <fullName evidence="4">SWIM zinc finger family protein</fullName>
    </submittedName>
</protein>
<comment type="caution">
    <text evidence="4">The sequence shown here is derived from an EMBL/GenBank/DDBJ whole genome shotgun (WGS) entry which is preliminary data.</text>
</comment>
<keyword evidence="1" id="KW-0863">Zinc-finger</keyword>
<keyword evidence="1" id="KW-0479">Metal-binding</keyword>
<keyword evidence="5" id="KW-1185">Reference proteome</keyword>
<accession>A0ABP5RA61</accession>
<dbReference type="PROSITE" id="PS50966">
    <property type="entry name" value="ZF_SWIM"/>
    <property type="match status" value="1"/>
</dbReference>
<evidence type="ECO:0000256" key="2">
    <source>
        <dbReference type="SAM" id="MobiDB-lite"/>
    </source>
</evidence>
<gene>
    <name evidence="4" type="ORF">GCM10010430_43480</name>
</gene>
<dbReference type="InterPro" id="IPR007527">
    <property type="entry name" value="Znf_SWIM"/>
</dbReference>
<keyword evidence="1" id="KW-0862">Zinc</keyword>